<dbReference type="InterPro" id="IPR016024">
    <property type="entry name" value="ARM-type_fold"/>
</dbReference>
<gene>
    <name evidence="1" type="ORF">TRIADDRAFT_54149</name>
</gene>
<dbReference type="InterPro" id="IPR011989">
    <property type="entry name" value="ARM-like"/>
</dbReference>
<reference evidence="1 2" key="1">
    <citation type="journal article" date="2008" name="Nature">
        <title>The Trichoplax genome and the nature of placozoans.</title>
        <authorList>
            <person name="Srivastava M."/>
            <person name="Begovic E."/>
            <person name="Chapman J."/>
            <person name="Putnam N.H."/>
            <person name="Hellsten U."/>
            <person name="Kawashima T."/>
            <person name="Kuo A."/>
            <person name="Mitros T."/>
            <person name="Salamov A."/>
            <person name="Carpenter M.L."/>
            <person name="Signorovitch A.Y."/>
            <person name="Moreno M.A."/>
            <person name="Kamm K."/>
            <person name="Grimwood J."/>
            <person name="Schmutz J."/>
            <person name="Shapiro H."/>
            <person name="Grigoriev I.V."/>
            <person name="Buss L.W."/>
            <person name="Schierwater B."/>
            <person name="Dellaporta S.L."/>
            <person name="Rokhsar D.S."/>
        </authorList>
    </citation>
    <scope>NUCLEOTIDE SEQUENCE [LARGE SCALE GENOMIC DNA]</scope>
    <source>
        <strain evidence="1 2">Grell-BS-1999</strain>
    </source>
</reference>
<dbReference type="GeneID" id="6752044"/>
<accession>B3RR89</accession>
<dbReference type="RefSeq" id="XP_002110831.1">
    <property type="nucleotide sequence ID" value="XM_002110795.1"/>
</dbReference>
<proteinExistence type="predicted"/>
<dbReference type="Gene3D" id="1.25.10.10">
    <property type="entry name" value="Leucine-rich Repeat Variant"/>
    <property type="match status" value="1"/>
</dbReference>
<evidence type="ECO:0000313" key="1">
    <source>
        <dbReference type="EMBL" id="EDV26835.1"/>
    </source>
</evidence>
<dbReference type="SUPFAM" id="SSF48371">
    <property type="entry name" value="ARM repeat"/>
    <property type="match status" value="1"/>
</dbReference>
<name>B3RR89_TRIAD</name>
<evidence type="ECO:0000313" key="2">
    <source>
        <dbReference type="Proteomes" id="UP000009022"/>
    </source>
</evidence>
<dbReference type="KEGG" id="tad:TRIADDRAFT_54149"/>
<organism evidence="1 2">
    <name type="scientific">Trichoplax adhaerens</name>
    <name type="common">Trichoplax reptans</name>
    <dbReference type="NCBI Taxonomy" id="10228"/>
    <lineage>
        <taxon>Eukaryota</taxon>
        <taxon>Metazoa</taxon>
        <taxon>Placozoa</taxon>
        <taxon>Uniplacotomia</taxon>
        <taxon>Trichoplacea</taxon>
        <taxon>Trichoplacidae</taxon>
        <taxon>Trichoplax</taxon>
    </lineage>
</organism>
<dbReference type="CTD" id="6752044"/>
<dbReference type="HOGENOM" id="CLU_883770_0_0_1"/>
<dbReference type="AlphaFoldDB" id="B3RR89"/>
<dbReference type="Proteomes" id="UP000009022">
    <property type="component" value="Unassembled WGS sequence"/>
</dbReference>
<protein>
    <submittedName>
        <fullName evidence="1">Uncharacterized protein</fullName>
    </submittedName>
</protein>
<dbReference type="InParanoid" id="B3RR89"/>
<keyword evidence="2" id="KW-1185">Reference proteome</keyword>
<dbReference type="EMBL" id="DS985243">
    <property type="protein sequence ID" value="EDV26835.1"/>
    <property type="molecule type" value="Genomic_DNA"/>
</dbReference>
<sequence length="272" mass="31146">MYSGKSVLFLKGLIYTLNKCLHYHFSVDYQEYCLALRDNIIDIYREIIQVLRLLFIEKGDILSSSIIDNASRYSDGKVMEAFNTTPIICIFEIVASQSPHLRIAGLGFLDVLMSQRKDHQEVKNTLKLLINVIRVNSRLLQGVIDHDVFSVLLRGMPRISKYRNILITRTIACAARSATASQIKQIAENHYVIQHLFETLMTNEEYEILGPTIQGIADLVKKSKQSPELFENNKAKVLPKLEMIRIEFSQHSTVLQPANQLVRLLNLKSKKK</sequence>
<dbReference type="PhylomeDB" id="B3RR89"/>